<dbReference type="Proteomes" id="UP000037035">
    <property type="component" value="Unassembled WGS sequence"/>
</dbReference>
<proteinExistence type="predicted"/>
<sequence>MWFVDRAILVASYPKEWKDEDSTGWTEGYRKRTEFRDTALRQSRYRPHAQANGRRVALVCLVIVGSQSIENQKKKVEFKRKMLDRGTPGTCVFWSIHMRKTEERTVDGAAETGDGGSLKDLLVTAPLMKRQVKHPREQTNFLLPTRHYYYFIFFSFESYVNLQGIIYSANHVDCEKRSNTIKPSSAATCLDQIQLNMYHTALLPLRFSEPQPIQENMNLGLFRRWAQPQQGHLELNLISHPTHKARTTGCGKTSNKKQFWIQFGMFLKPIIRQTRIYQEHHQPSPQQTCNSEGQFATLVNFLDSNNQVSMEKHFYGKGQSRSHTGQFQLHTWTWESIIVWDFLLLYIRRTLFTQHKKDKLDEFTAT</sequence>
<dbReference type="EMBL" id="LAVV01001133">
    <property type="protein sequence ID" value="KNZ63774.1"/>
    <property type="molecule type" value="Genomic_DNA"/>
</dbReference>
<comment type="caution">
    <text evidence="1">The sequence shown here is derived from an EMBL/GenBank/DDBJ whole genome shotgun (WGS) entry which is preliminary data.</text>
</comment>
<evidence type="ECO:0000313" key="2">
    <source>
        <dbReference type="Proteomes" id="UP000037035"/>
    </source>
</evidence>
<evidence type="ECO:0000313" key="1">
    <source>
        <dbReference type="EMBL" id="KNZ63774.1"/>
    </source>
</evidence>
<dbReference type="AlphaFoldDB" id="A0A0L6VSV3"/>
<organism evidence="1 2">
    <name type="scientific">Puccinia sorghi</name>
    <dbReference type="NCBI Taxonomy" id="27349"/>
    <lineage>
        <taxon>Eukaryota</taxon>
        <taxon>Fungi</taxon>
        <taxon>Dikarya</taxon>
        <taxon>Basidiomycota</taxon>
        <taxon>Pucciniomycotina</taxon>
        <taxon>Pucciniomycetes</taxon>
        <taxon>Pucciniales</taxon>
        <taxon>Pucciniaceae</taxon>
        <taxon>Puccinia</taxon>
    </lineage>
</organism>
<gene>
    <name evidence="1" type="ORF">VP01_1101g2</name>
</gene>
<accession>A0A0L6VSV3</accession>
<reference evidence="1 2" key="1">
    <citation type="submission" date="2015-08" db="EMBL/GenBank/DDBJ databases">
        <title>Next Generation Sequencing and Analysis of the Genome of Puccinia sorghi L Schw, the Causal Agent of Maize Common Rust.</title>
        <authorList>
            <person name="Rochi L."/>
            <person name="Burguener G."/>
            <person name="Darino M."/>
            <person name="Turjanski A."/>
            <person name="Kreff E."/>
            <person name="Dieguez M.J."/>
            <person name="Sacco F."/>
        </authorList>
    </citation>
    <scope>NUCLEOTIDE SEQUENCE [LARGE SCALE GENOMIC DNA]</scope>
    <source>
        <strain evidence="1 2">RO10H11247</strain>
    </source>
</reference>
<keyword evidence="2" id="KW-1185">Reference proteome</keyword>
<dbReference type="VEuPathDB" id="FungiDB:VP01_1101g2"/>
<name>A0A0L6VSV3_9BASI</name>
<protein>
    <submittedName>
        <fullName evidence="1">Uncharacterized protein</fullName>
    </submittedName>
</protein>